<dbReference type="EnsemblMetazoa" id="BGLB005793-RB">
    <property type="protein sequence ID" value="BGLB005793-PB"/>
    <property type="gene ID" value="BGLB005793"/>
</dbReference>
<evidence type="ECO:0000313" key="3">
    <source>
        <dbReference type="EnsemblMetazoa" id="BGLB005793-PB"/>
    </source>
</evidence>
<dbReference type="Gene3D" id="1.10.510.10">
    <property type="entry name" value="Transferase(Phosphotransferase) domain 1"/>
    <property type="match status" value="1"/>
</dbReference>
<dbReference type="PANTHER" id="PTHR22961">
    <property type="entry name" value="SER/THR PROTEIN KINASE-TRB"/>
    <property type="match status" value="1"/>
</dbReference>
<name>A0A2C9JPG6_BIOGL</name>
<feature type="domain" description="Protein kinase" evidence="2">
    <location>
        <begin position="1"/>
        <end position="266"/>
    </location>
</feature>
<dbReference type="VEuPathDB" id="VectorBase:BGLB005793"/>
<evidence type="ECO:0000313" key="4">
    <source>
        <dbReference type="Proteomes" id="UP000076420"/>
    </source>
</evidence>
<evidence type="ECO:0000256" key="1">
    <source>
        <dbReference type="SAM" id="MobiDB-lite"/>
    </source>
</evidence>
<dbReference type="InterPro" id="IPR024104">
    <property type="entry name" value="Tribbles/Ser_Thr_kinase_40"/>
</dbReference>
<reference evidence="3" key="1">
    <citation type="submission" date="2020-05" db="UniProtKB">
        <authorList>
            <consortium name="EnsemblMetazoa"/>
        </authorList>
    </citation>
    <scope>IDENTIFICATION</scope>
    <source>
        <strain evidence="3">BB02</strain>
    </source>
</reference>
<accession>A0A2C9JPG6</accession>
<gene>
    <name evidence="3" type="primary">106062310</name>
</gene>
<dbReference type="PROSITE" id="PS50011">
    <property type="entry name" value="PROTEIN_KINASE_DOM"/>
    <property type="match status" value="1"/>
</dbReference>
<dbReference type="OrthoDB" id="410920at2759"/>
<dbReference type="GO" id="GO:0031434">
    <property type="term" value="F:mitogen-activated protein kinase kinase binding"/>
    <property type="evidence" value="ECO:0007669"/>
    <property type="project" value="TreeGrafter"/>
</dbReference>
<dbReference type="PANTHER" id="PTHR22961:SF13">
    <property type="entry name" value="TRIBBLES"/>
    <property type="match status" value="1"/>
</dbReference>
<dbReference type="VEuPathDB" id="VectorBase:BGLAX_042176"/>
<dbReference type="Pfam" id="PF00069">
    <property type="entry name" value="Pkinase"/>
    <property type="match status" value="1"/>
</dbReference>
<protein>
    <recommendedName>
        <fullName evidence="2">Protein kinase domain-containing protein</fullName>
    </recommendedName>
</protein>
<organism evidence="3 4">
    <name type="scientific">Biomphalaria glabrata</name>
    <name type="common">Bloodfluke planorb</name>
    <name type="synonym">Freshwater snail</name>
    <dbReference type="NCBI Taxonomy" id="6526"/>
    <lineage>
        <taxon>Eukaryota</taxon>
        <taxon>Metazoa</taxon>
        <taxon>Spiralia</taxon>
        <taxon>Lophotrochozoa</taxon>
        <taxon>Mollusca</taxon>
        <taxon>Gastropoda</taxon>
        <taxon>Heterobranchia</taxon>
        <taxon>Euthyneura</taxon>
        <taxon>Panpulmonata</taxon>
        <taxon>Hygrophila</taxon>
        <taxon>Lymnaeoidea</taxon>
        <taxon>Planorbidae</taxon>
        <taxon>Biomphalaria</taxon>
    </lineage>
</organism>
<feature type="region of interest" description="Disordered" evidence="1">
    <location>
        <begin position="1"/>
        <end position="37"/>
    </location>
</feature>
<dbReference type="KEGG" id="bgt:106062310"/>
<dbReference type="SUPFAM" id="SSF56112">
    <property type="entry name" value="Protein kinase-like (PK-like)"/>
    <property type="match status" value="1"/>
</dbReference>
<dbReference type="GO" id="GO:0032436">
    <property type="term" value="P:positive regulation of proteasomal ubiquitin-dependent protein catabolic process"/>
    <property type="evidence" value="ECO:0007669"/>
    <property type="project" value="TreeGrafter"/>
</dbReference>
<feature type="region of interest" description="Disordered" evidence="1">
    <location>
        <begin position="91"/>
        <end position="120"/>
    </location>
</feature>
<dbReference type="Proteomes" id="UP000076420">
    <property type="component" value="Unassembled WGS sequence"/>
</dbReference>
<proteinExistence type="predicted"/>
<feature type="compositionally biased region" description="Basic and acidic residues" evidence="1">
    <location>
        <begin position="98"/>
        <end position="112"/>
    </location>
</feature>
<dbReference type="InterPro" id="IPR000719">
    <property type="entry name" value="Prot_kinase_dom"/>
</dbReference>
<dbReference type="GO" id="GO:0004672">
    <property type="term" value="F:protein kinase activity"/>
    <property type="evidence" value="ECO:0007669"/>
    <property type="project" value="InterPro"/>
</dbReference>
<dbReference type="SMART" id="SM00220">
    <property type="entry name" value="S_TKc"/>
    <property type="match status" value="1"/>
</dbReference>
<dbReference type="GO" id="GO:0005634">
    <property type="term" value="C:nucleus"/>
    <property type="evidence" value="ECO:0007669"/>
    <property type="project" value="TreeGrafter"/>
</dbReference>
<sequence>MNRQRSRPRLQISHGPKKKVEYEQPPDLGNLSPDLQPCSPPTFFTQEDGISQNPFYQIGKYIVRQTNPSNECCTAVDRINGTEFTCKSGIAQLPPDSGNKDEECWQEGKKEQAGGGGETQGERKKYELTLCNSSQIFCILNYCRTVLALDGLDDAIVLDDETASDTLTDKHGCPAYVSPEILSTRHGYSGKCADLWSLGVMIYTMLVGRYPFHDREPIALFSKIRRGTYKIPDSVPARAKCLVRNLLRREPSERLSAAEALDHPWFTRPIMVEPPNRPVIVQKGIDQTVPDYDYPMEDVSLDASLPN</sequence>
<dbReference type="AlphaFoldDB" id="A0A2C9JPG6"/>
<dbReference type="InterPro" id="IPR011009">
    <property type="entry name" value="Kinase-like_dom_sf"/>
</dbReference>
<evidence type="ECO:0000259" key="2">
    <source>
        <dbReference type="PROSITE" id="PS50011"/>
    </source>
</evidence>
<dbReference type="GO" id="GO:0005524">
    <property type="term" value="F:ATP binding"/>
    <property type="evidence" value="ECO:0007669"/>
    <property type="project" value="InterPro"/>
</dbReference>
<dbReference type="STRING" id="6526.A0A2C9JPG6"/>